<feature type="binding site" evidence="14">
    <location>
        <position position="138"/>
    </location>
    <ligand>
        <name>NAD(+)</name>
        <dbReference type="ChEBI" id="CHEBI:57540"/>
    </ligand>
</feature>
<evidence type="ECO:0000313" key="19">
    <source>
        <dbReference type="EMBL" id="QJE99052.1"/>
    </source>
</evidence>
<dbReference type="PROSITE" id="PS01055">
    <property type="entry name" value="DNA_LIGASE_N1"/>
    <property type="match status" value="1"/>
</dbReference>
<feature type="binding site" evidence="14">
    <location>
        <begin position="51"/>
        <end position="55"/>
    </location>
    <ligand>
        <name>NAD(+)</name>
        <dbReference type="ChEBI" id="CHEBI:57540"/>
    </ligand>
</feature>
<dbReference type="GO" id="GO:0006260">
    <property type="term" value="P:DNA replication"/>
    <property type="evidence" value="ECO:0007669"/>
    <property type="project" value="UniProtKB-KW"/>
</dbReference>
<dbReference type="Gene3D" id="1.10.150.20">
    <property type="entry name" value="5' to 3' exonuclease, C-terminal subdomain"/>
    <property type="match status" value="2"/>
</dbReference>
<dbReference type="GO" id="GO:0003911">
    <property type="term" value="F:DNA ligase (NAD+) activity"/>
    <property type="evidence" value="ECO:0007669"/>
    <property type="project" value="UniProtKB-UniRule"/>
</dbReference>
<dbReference type="InterPro" id="IPR004149">
    <property type="entry name" value="Znf_DNAligase_C4"/>
</dbReference>
<accession>A0A858RQ87</accession>
<evidence type="ECO:0000259" key="18">
    <source>
        <dbReference type="PROSITE" id="PS50172"/>
    </source>
</evidence>
<evidence type="ECO:0000256" key="12">
    <source>
        <dbReference type="ARBA" id="ARBA00034005"/>
    </source>
</evidence>
<dbReference type="GO" id="GO:0046872">
    <property type="term" value="F:metal ion binding"/>
    <property type="evidence" value="ECO:0007669"/>
    <property type="project" value="UniProtKB-KW"/>
</dbReference>
<feature type="region of interest" description="Disordered" evidence="17">
    <location>
        <begin position="833"/>
        <end position="856"/>
    </location>
</feature>
<evidence type="ECO:0000256" key="8">
    <source>
        <dbReference type="ARBA" id="ARBA00022833"/>
    </source>
</evidence>
<dbReference type="NCBIfam" id="NF005932">
    <property type="entry name" value="PRK07956.1"/>
    <property type="match status" value="1"/>
</dbReference>
<dbReference type="InterPro" id="IPR018239">
    <property type="entry name" value="DNA_ligase_AS"/>
</dbReference>
<evidence type="ECO:0000256" key="6">
    <source>
        <dbReference type="ARBA" id="ARBA00022723"/>
    </source>
</evidence>
<keyword evidence="10 14" id="KW-0520">NAD</keyword>
<dbReference type="Gene3D" id="2.40.50.140">
    <property type="entry name" value="Nucleic acid-binding proteins"/>
    <property type="match status" value="1"/>
</dbReference>
<feature type="coiled-coil region" evidence="16">
    <location>
        <begin position="17"/>
        <end position="74"/>
    </location>
</feature>
<keyword evidence="6 14" id="KW-0479">Metal-binding</keyword>
<evidence type="ECO:0000256" key="3">
    <source>
        <dbReference type="ARBA" id="ARBA00013308"/>
    </source>
</evidence>
<evidence type="ECO:0000313" key="20">
    <source>
        <dbReference type="Proteomes" id="UP000501812"/>
    </source>
</evidence>
<feature type="binding site" evidence="14">
    <location>
        <position position="161"/>
    </location>
    <ligand>
        <name>NAD(+)</name>
        <dbReference type="ChEBI" id="CHEBI:57540"/>
    </ligand>
</feature>
<dbReference type="Pfam" id="PF03120">
    <property type="entry name" value="OB_DNA_ligase"/>
    <property type="match status" value="1"/>
</dbReference>
<evidence type="ECO:0000256" key="15">
    <source>
        <dbReference type="RuleBase" id="RU000618"/>
    </source>
</evidence>
<dbReference type="NCBIfam" id="TIGR00575">
    <property type="entry name" value="dnlj"/>
    <property type="match status" value="1"/>
</dbReference>
<dbReference type="InterPro" id="IPR004150">
    <property type="entry name" value="NAD_DNA_ligase_OB"/>
</dbReference>
<evidence type="ECO:0000256" key="10">
    <source>
        <dbReference type="ARBA" id="ARBA00023027"/>
    </source>
</evidence>
<dbReference type="PANTHER" id="PTHR23389:SF9">
    <property type="entry name" value="DNA LIGASE"/>
    <property type="match status" value="1"/>
</dbReference>
<dbReference type="SUPFAM" id="SSF47781">
    <property type="entry name" value="RuvA domain 2-like"/>
    <property type="match status" value="1"/>
</dbReference>
<keyword evidence="9 14" id="KW-0460">Magnesium</keyword>
<reference evidence="19 20" key="1">
    <citation type="submission" date="2020-04" db="EMBL/GenBank/DDBJ databases">
        <title>Luteolibacter sp. G-1-1-1 isolated from soil.</title>
        <authorList>
            <person name="Dahal R.H."/>
        </authorList>
    </citation>
    <scope>NUCLEOTIDE SEQUENCE [LARGE SCALE GENOMIC DNA]</scope>
    <source>
        <strain evidence="19 20">G-1-1-1</strain>
    </source>
</reference>
<evidence type="ECO:0000256" key="11">
    <source>
        <dbReference type="ARBA" id="ARBA00023204"/>
    </source>
</evidence>
<dbReference type="PANTHER" id="PTHR23389">
    <property type="entry name" value="CHROMOSOME TRANSMISSION FIDELITY FACTOR 18"/>
    <property type="match status" value="1"/>
</dbReference>
<evidence type="ECO:0000256" key="4">
    <source>
        <dbReference type="ARBA" id="ARBA00022598"/>
    </source>
</evidence>
<keyword evidence="8 14" id="KW-0862">Zinc</keyword>
<organism evidence="19 20">
    <name type="scientific">Luteolibacter luteus</name>
    <dbReference type="NCBI Taxonomy" id="2728835"/>
    <lineage>
        <taxon>Bacteria</taxon>
        <taxon>Pseudomonadati</taxon>
        <taxon>Verrucomicrobiota</taxon>
        <taxon>Verrucomicrobiia</taxon>
        <taxon>Verrucomicrobiales</taxon>
        <taxon>Verrucomicrobiaceae</taxon>
        <taxon>Luteolibacter</taxon>
    </lineage>
</organism>
<feature type="domain" description="BRCT" evidence="18">
    <location>
        <begin position="929"/>
        <end position="1006"/>
    </location>
</feature>
<dbReference type="Gene3D" id="6.20.10.30">
    <property type="match status" value="1"/>
</dbReference>
<dbReference type="PROSITE" id="PS50172">
    <property type="entry name" value="BRCT"/>
    <property type="match status" value="1"/>
</dbReference>
<dbReference type="GO" id="GO:0006281">
    <property type="term" value="P:DNA repair"/>
    <property type="evidence" value="ECO:0007669"/>
    <property type="project" value="UniProtKB-KW"/>
</dbReference>
<dbReference type="Proteomes" id="UP000501812">
    <property type="component" value="Chromosome"/>
</dbReference>
<evidence type="ECO:0000256" key="16">
    <source>
        <dbReference type="SAM" id="Coils"/>
    </source>
</evidence>
<dbReference type="SUPFAM" id="SSF50249">
    <property type="entry name" value="Nucleic acid-binding proteins"/>
    <property type="match status" value="1"/>
</dbReference>
<dbReference type="SMART" id="SM00292">
    <property type="entry name" value="BRCT"/>
    <property type="match status" value="1"/>
</dbReference>
<keyword evidence="4 14" id="KW-0436">Ligase</keyword>
<dbReference type="InterPro" id="IPR012340">
    <property type="entry name" value="NA-bd_OB-fold"/>
</dbReference>
<evidence type="ECO:0000256" key="17">
    <source>
        <dbReference type="SAM" id="MobiDB-lite"/>
    </source>
</evidence>
<dbReference type="Gene3D" id="3.40.50.10190">
    <property type="entry name" value="BRCT domain"/>
    <property type="match status" value="1"/>
</dbReference>
<comment type="cofactor">
    <cofactor evidence="14">
        <name>Mg(2+)</name>
        <dbReference type="ChEBI" id="CHEBI:18420"/>
    </cofactor>
    <cofactor evidence="14">
        <name>Mn(2+)</name>
        <dbReference type="ChEBI" id="CHEBI:29035"/>
    </cofactor>
</comment>
<evidence type="ECO:0000256" key="13">
    <source>
        <dbReference type="ARBA" id="ARBA00060881"/>
    </source>
</evidence>
<comment type="caution">
    <text evidence="14">Lacks conserved residue(s) required for the propagation of feature annotation.</text>
</comment>
<keyword evidence="7 14" id="KW-0227">DNA damage</keyword>
<dbReference type="Pfam" id="PF00533">
    <property type="entry name" value="BRCT"/>
    <property type="match status" value="1"/>
</dbReference>
<dbReference type="Pfam" id="PF03119">
    <property type="entry name" value="DNA_ligase_ZBD"/>
    <property type="match status" value="1"/>
</dbReference>
<feature type="binding site" evidence="14">
    <location>
        <begin position="100"/>
        <end position="101"/>
    </location>
    <ligand>
        <name>NAD(+)</name>
        <dbReference type="ChEBI" id="CHEBI:57540"/>
    </ligand>
</feature>
<dbReference type="InterPro" id="IPR010994">
    <property type="entry name" value="RuvA_2-like"/>
</dbReference>
<dbReference type="InterPro" id="IPR033136">
    <property type="entry name" value="DNA_ligase_CS"/>
</dbReference>
<dbReference type="InterPro" id="IPR013840">
    <property type="entry name" value="DNAligase_N"/>
</dbReference>
<dbReference type="Gene3D" id="3.30.470.30">
    <property type="entry name" value="DNA ligase/mRNA capping enzyme"/>
    <property type="match status" value="2"/>
</dbReference>
<feature type="active site" description="N6-AMP-lysine intermediate" evidence="14">
    <location>
        <position position="140"/>
    </location>
</feature>
<evidence type="ECO:0000256" key="7">
    <source>
        <dbReference type="ARBA" id="ARBA00022763"/>
    </source>
</evidence>
<dbReference type="InterPro" id="IPR036420">
    <property type="entry name" value="BRCT_dom_sf"/>
</dbReference>
<dbReference type="HAMAP" id="MF_01588">
    <property type="entry name" value="DNA_ligase_A"/>
    <property type="match status" value="1"/>
</dbReference>
<dbReference type="Pfam" id="PF01653">
    <property type="entry name" value="DNA_ligase_aden"/>
    <property type="match status" value="2"/>
</dbReference>
<keyword evidence="5 14" id="KW-0235">DNA replication</keyword>
<gene>
    <name evidence="14 19" type="primary">ligA</name>
    <name evidence="19" type="ORF">HHL09_25820</name>
</gene>
<feature type="binding site" evidence="14">
    <location>
        <position position="695"/>
    </location>
    <ligand>
        <name>Zn(2+)</name>
        <dbReference type="ChEBI" id="CHEBI:29105"/>
    </ligand>
</feature>
<feature type="binding site" evidence="14">
    <location>
        <position position="675"/>
    </location>
    <ligand>
        <name>Zn(2+)</name>
        <dbReference type="ChEBI" id="CHEBI:29105"/>
    </ligand>
</feature>
<dbReference type="RefSeq" id="WP_169457538.1">
    <property type="nucleotide sequence ID" value="NZ_CP051774.1"/>
</dbReference>
<dbReference type="InterPro" id="IPR001357">
    <property type="entry name" value="BRCT_dom"/>
</dbReference>
<dbReference type="InterPro" id="IPR001679">
    <property type="entry name" value="DNA_ligase"/>
</dbReference>
<keyword evidence="11 14" id="KW-0234">DNA repair</keyword>
<evidence type="ECO:0000256" key="14">
    <source>
        <dbReference type="HAMAP-Rule" id="MF_01588"/>
    </source>
</evidence>
<dbReference type="SMART" id="SM00532">
    <property type="entry name" value="LIGANc"/>
    <property type="match status" value="1"/>
</dbReference>
<evidence type="ECO:0000256" key="5">
    <source>
        <dbReference type="ARBA" id="ARBA00022705"/>
    </source>
</evidence>
<feature type="binding site" evidence="14">
    <location>
        <position position="576"/>
    </location>
    <ligand>
        <name>NAD(+)</name>
        <dbReference type="ChEBI" id="CHEBI:57540"/>
    </ligand>
</feature>
<comment type="catalytic activity">
    <reaction evidence="12 14 15">
        <text>NAD(+) + (deoxyribonucleotide)n-3'-hydroxyl + 5'-phospho-(deoxyribonucleotide)m = (deoxyribonucleotide)n+m + AMP + beta-nicotinamide D-nucleotide.</text>
        <dbReference type="EC" id="6.5.1.2"/>
    </reaction>
</comment>
<dbReference type="GO" id="GO:0005829">
    <property type="term" value="C:cytosol"/>
    <property type="evidence" value="ECO:0007669"/>
    <property type="project" value="TreeGrafter"/>
</dbReference>
<dbReference type="PROSITE" id="PS01056">
    <property type="entry name" value="DNA_LIGASE_N2"/>
    <property type="match status" value="1"/>
</dbReference>
<comment type="similarity">
    <text evidence="13 14">Belongs to the NAD-dependent DNA ligase family. LigA subfamily.</text>
</comment>
<feature type="binding site" evidence="14">
    <location>
        <position position="690"/>
    </location>
    <ligand>
        <name>Zn(2+)</name>
        <dbReference type="ChEBI" id="CHEBI:29105"/>
    </ligand>
</feature>
<feature type="binding site" evidence="14">
    <location>
        <position position="672"/>
    </location>
    <ligand>
        <name>Zn(2+)</name>
        <dbReference type="ChEBI" id="CHEBI:29105"/>
    </ligand>
</feature>
<dbReference type="SUPFAM" id="SSF52113">
    <property type="entry name" value="BRCT domain"/>
    <property type="match status" value="1"/>
</dbReference>
<keyword evidence="16" id="KW-0175">Coiled coil</keyword>
<dbReference type="AlphaFoldDB" id="A0A858RQ87"/>
<name>A0A858RQ87_9BACT</name>
<keyword evidence="14" id="KW-0464">Manganese</keyword>
<dbReference type="FunFam" id="2.40.50.140:FF:000012">
    <property type="entry name" value="DNA ligase"/>
    <property type="match status" value="1"/>
</dbReference>
<dbReference type="EC" id="6.5.1.2" evidence="2 14"/>
<comment type="function">
    <text evidence="1 14">DNA ligase that catalyzes the formation of phosphodiester linkages between 5'-phosphoryl and 3'-hydroxyl groups in double-stranded DNA using NAD as a coenzyme and as the energy source for the reaction. It is essential for DNA replication and repair of damaged DNA.</text>
</comment>
<dbReference type="InterPro" id="IPR013839">
    <property type="entry name" value="DNAligase_adenylation"/>
</dbReference>
<dbReference type="SUPFAM" id="SSF56091">
    <property type="entry name" value="DNA ligase/mRNA capping enzyme, catalytic domain"/>
    <property type="match status" value="2"/>
</dbReference>
<evidence type="ECO:0000256" key="2">
    <source>
        <dbReference type="ARBA" id="ARBA00012722"/>
    </source>
</evidence>
<dbReference type="Gene3D" id="1.10.287.610">
    <property type="entry name" value="Helix hairpin bin"/>
    <property type="match status" value="1"/>
</dbReference>
<dbReference type="CDD" id="cd17748">
    <property type="entry name" value="BRCT_DNA_ligase_like"/>
    <property type="match status" value="1"/>
</dbReference>
<evidence type="ECO:0000256" key="9">
    <source>
        <dbReference type="ARBA" id="ARBA00022842"/>
    </source>
</evidence>
<sequence>MDDDLFNTCFSGPEQRIEELRVELKRIDDLRVELERHNRLYYMEATQEISDAEYDKLFRELEELEEKHPEFDNANSPTKRVGGAPLDSFKQVRHLVPMLSIDDVFELKDAEQPAAELIDFYKRLQKNLGREDIAVTVEPKIDGVAVSLVYRNGSLSYAATRGDGTTGDDITNNVRTIRSIPLTLTPKSPAPAPIDLSRILPYLPAREQDPSSTGTGRAALESPAESLRERLLADQAASHGDDLQERIRQEAKSILEWGSEVGRILDPEALFELVKDWRELGGQSEHTVFYIAELARVVKFTIPPNFGAQGSIAYLANIGACNRLFGDDIRFHGILETEKGPVFVISQPYVDGTEPKLDEVRGWFEANGFEDAGYNQWKNAAGTRIAGAHEGDLIKTEDGELVPIGLQVLHEGEIIPRVAQPAGPVTVPTLLEVRGEIYMPNEAFAAMNAERDEAGLQTFVNPRNATAGALKQLDPKEVAKRPLAFLAHGLGAYEGPELASETDFHQLLDELGIPRNLPVYFADSEEELRKRVLAIDDIRHGLGYGTDGAVVKVLHRAERTKLGFTSRAPRWAAAYKFLPEQKETTINNITIQVGRTGVLTPVAELEPVFVSGTTVSRATLHNEEEMQRKKIYKGARVVIEKAGEIIPAVVRVIDPPADLEPFRLDLYVEEKCPSCGGPISKEEGFVAWRCTNFECPAQAVSKIRQFTSRKALDIEAVGGIVAEALVNRGLCRTPLDLFKLDPAELPSLNLGTDTEPRRFGEKNAAKVIEALERAREKPLDRWLFAMGIRQVGESAAKELARLHEHLTDIAHLKDGEPVCSPILETISAISHKEAEAKHISPRNKENLPASDEEKKERDTAYKALKKEADALKKTLAAYTVSPDAGQVVAESVITFFKSEGGVHVLERLSDLGINPKSENYLPKPAEADLSALPLAGKTFVITGTLSMGRDDMKRHLEAKGAKVSGSISASTDFLLSGDGGGSKRDKADKLKVPVIDEAELAKMLGE</sequence>
<evidence type="ECO:0000256" key="1">
    <source>
        <dbReference type="ARBA" id="ARBA00004067"/>
    </source>
</evidence>
<feature type="binding site" evidence="14">
    <location>
        <position position="552"/>
    </location>
    <ligand>
        <name>NAD(+)</name>
        <dbReference type="ChEBI" id="CHEBI:57540"/>
    </ligand>
</feature>
<proteinExistence type="inferred from homology"/>
<protein>
    <recommendedName>
        <fullName evidence="3 14">DNA ligase</fullName>
        <ecNumber evidence="2 14">6.5.1.2</ecNumber>
    </recommendedName>
    <alternativeName>
        <fullName evidence="14">Polydeoxyribonucleotide synthase [NAD(+)]</fullName>
    </alternativeName>
</protein>
<dbReference type="EMBL" id="CP051774">
    <property type="protein sequence ID" value="QJE99052.1"/>
    <property type="molecule type" value="Genomic_DNA"/>
</dbReference>
<dbReference type="KEGG" id="luo:HHL09_25820"/>
<keyword evidence="20" id="KW-1185">Reference proteome</keyword>